<dbReference type="GeneID" id="40525604"/>
<dbReference type="EMBL" id="JX997183">
    <property type="protein sequence ID" value="AGE58740.1"/>
    <property type="molecule type" value="Genomic_DNA"/>
</dbReference>
<accession>M1IJR6</accession>
<evidence type="ECO:0000313" key="1">
    <source>
        <dbReference type="EMBL" id="AGE58740.1"/>
    </source>
</evidence>
<dbReference type="RefSeq" id="YP_009665385.1">
    <property type="nucleotide sequence ID" value="NC_043235.1"/>
</dbReference>
<reference evidence="1" key="1">
    <citation type="submission" date="2012-10" db="EMBL/GenBank/DDBJ databases">
        <title>Towards defining the chloroviruses: a genomic journey through a genus of large DNA viruses.</title>
        <authorList>
            <person name="Jeanniard A."/>
            <person name="Dunigan D.D."/>
            <person name="Gurnon J.R."/>
            <person name="Agarkova I."/>
            <person name="Kang M."/>
            <person name="Vitek J."/>
            <person name="Duncan G."/>
            <person name="McClung O.W."/>
            <person name="Larsen M."/>
            <person name="Claverie J.-M."/>
            <person name="Van Etten J.L."/>
            <person name="Blanc G."/>
        </authorList>
    </citation>
    <scope>NUCLEOTIDE SEQUENCE</scope>
</reference>
<protein>
    <submittedName>
        <fullName evidence="1">Uncharacterized protein</fullName>
    </submittedName>
</protein>
<gene>
    <name evidence="1" type="primary">NYs-1_453L</name>
    <name evidence="1" type="ORF">PBCVNYs1_453L</name>
</gene>
<sequence>MFVFGNAGNNKSSFTRVPTGNDIYEYIVFLFESFDINMHIEHGICRYETIQNRLRNMIQDSFETDHIF</sequence>
<proteinExistence type="predicted"/>
<dbReference type="KEGG" id="vg:40525604"/>
<name>M1IJR6_9PHYC</name>
<organism evidence="1">
    <name type="scientific">Paramecium bursaria Chlorella virus NYs1</name>
    <dbReference type="NCBI Taxonomy" id="83442"/>
    <lineage>
        <taxon>Viruses</taxon>
        <taxon>Varidnaviria</taxon>
        <taxon>Bamfordvirae</taxon>
        <taxon>Nucleocytoviricota</taxon>
        <taxon>Megaviricetes</taxon>
        <taxon>Algavirales</taxon>
        <taxon>Phycodnaviridae</taxon>
        <taxon>Chlorovirus</taxon>
        <taxon>Chlorovirus newyorkense</taxon>
    </lineage>
</organism>